<dbReference type="SMART" id="SM00421">
    <property type="entry name" value="HTH_LUXR"/>
    <property type="match status" value="1"/>
</dbReference>
<keyword evidence="1" id="KW-0805">Transcription regulation</keyword>
<evidence type="ECO:0000313" key="5">
    <source>
        <dbReference type="EMBL" id="BBC35504.1"/>
    </source>
</evidence>
<keyword evidence="3" id="KW-0804">Transcription</keyword>
<dbReference type="CDD" id="cd06170">
    <property type="entry name" value="LuxR_C_like"/>
    <property type="match status" value="1"/>
</dbReference>
<dbReference type="InterPro" id="IPR016032">
    <property type="entry name" value="Sig_transdc_resp-reg_C-effctor"/>
</dbReference>
<keyword evidence="6" id="KW-1185">Reference proteome</keyword>
<evidence type="ECO:0000259" key="4">
    <source>
        <dbReference type="PROSITE" id="PS50043"/>
    </source>
</evidence>
<keyword evidence="2" id="KW-0238">DNA-binding</keyword>
<dbReference type="RefSeq" id="WP_286255790.1">
    <property type="nucleotide sequence ID" value="NZ_AP018448.1"/>
</dbReference>
<dbReference type="PANTHER" id="PTHR44688">
    <property type="entry name" value="DNA-BINDING TRANSCRIPTIONAL ACTIVATOR DEVR_DOSR"/>
    <property type="match status" value="1"/>
</dbReference>
<dbReference type="Proteomes" id="UP001321542">
    <property type="component" value="Chromosome"/>
</dbReference>
<sequence length="207" mass="22745">MERVAVFVHAEDQISRSGVVSQLRQRPELWVLQESEQERAAVVFVVTDSVDDHTAVLLRRLGRTSAARVVLIASRVDDSGLITAAECGVLGVVRRSEATPDRIVQVALLAARGESSMPSDLLARLLAQVGKMHQQLLDPRGLSYSGMSTREIGVLKLVADGLDTREIAESLSYSERTVKNILHDVTSRLQLRNRTHAVAYALRQGLI</sequence>
<dbReference type="PANTHER" id="PTHR44688:SF16">
    <property type="entry name" value="DNA-BINDING TRANSCRIPTIONAL ACTIVATOR DEVR_DOSR"/>
    <property type="match status" value="1"/>
</dbReference>
<feature type="domain" description="HTH luxR-type" evidence="4">
    <location>
        <begin position="138"/>
        <end position="205"/>
    </location>
</feature>
<dbReference type="SUPFAM" id="SSF46894">
    <property type="entry name" value="C-terminal effector domain of the bipartite response regulators"/>
    <property type="match status" value="1"/>
</dbReference>
<dbReference type="Pfam" id="PF00196">
    <property type="entry name" value="GerE"/>
    <property type="match status" value="1"/>
</dbReference>
<dbReference type="PRINTS" id="PR00038">
    <property type="entry name" value="HTHLUXR"/>
</dbReference>
<dbReference type="Gene3D" id="3.40.50.2300">
    <property type="match status" value="1"/>
</dbReference>
<evidence type="ECO:0000256" key="2">
    <source>
        <dbReference type="ARBA" id="ARBA00023125"/>
    </source>
</evidence>
<protein>
    <submittedName>
        <fullName evidence="5">LuxR family transcriptional regulator</fullName>
    </submittedName>
</protein>
<name>A0ABM8HLR6_9ACTN</name>
<evidence type="ECO:0000256" key="1">
    <source>
        <dbReference type="ARBA" id="ARBA00023015"/>
    </source>
</evidence>
<reference evidence="5 6" key="2">
    <citation type="journal article" date="2023" name="ChemBioChem">
        <title>Acyltransferase Domain Exchange between Two Independent Type I Polyketide Synthases in the Same Producer Strain of Macrolide Antibiotics.</title>
        <authorList>
            <person name="Kudo F."/>
            <person name="Kishikawa K."/>
            <person name="Tsuboi K."/>
            <person name="Kido T."/>
            <person name="Usui T."/>
            <person name="Hashimoto J."/>
            <person name="Shin-Ya K."/>
            <person name="Miyanaga A."/>
            <person name="Eguchi T."/>
        </authorList>
    </citation>
    <scope>NUCLEOTIDE SEQUENCE [LARGE SCALE GENOMIC DNA]</scope>
    <source>
        <strain evidence="5 6">A-8890</strain>
    </source>
</reference>
<organism evidence="5 6">
    <name type="scientific">Streptomyces graminofaciens</name>
    <dbReference type="NCBI Taxonomy" id="68212"/>
    <lineage>
        <taxon>Bacteria</taxon>
        <taxon>Bacillati</taxon>
        <taxon>Actinomycetota</taxon>
        <taxon>Actinomycetes</taxon>
        <taxon>Kitasatosporales</taxon>
        <taxon>Streptomycetaceae</taxon>
        <taxon>Streptomyces</taxon>
    </lineage>
</organism>
<dbReference type="InterPro" id="IPR000792">
    <property type="entry name" value="Tscrpt_reg_LuxR_C"/>
</dbReference>
<accession>A0ABM8HLR6</accession>
<evidence type="ECO:0000313" key="6">
    <source>
        <dbReference type="Proteomes" id="UP001321542"/>
    </source>
</evidence>
<gene>
    <name evidence="5" type="ORF">SGFS_067980</name>
</gene>
<evidence type="ECO:0000256" key="3">
    <source>
        <dbReference type="ARBA" id="ARBA00023163"/>
    </source>
</evidence>
<reference evidence="5 6" key="1">
    <citation type="journal article" date="2010" name="ChemBioChem">
        <title>Cloning and characterization of the biosynthetic gene cluster of 16-membered macrolide antibiotic FD-891: involvement of a dual functional cytochrome P450 monooxygenase catalyzing epoxidation and hydroxylation.</title>
        <authorList>
            <person name="Kudo F."/>
            <person name="Motegi A."/>
            <person name="Mizoue K."/>
            <person name="Eguchi T."/>
        </authorList>
    </citation>
    <scope>NUCLEOTIDE SEQUENCE [LARGE SCALE GENOMIC DNA]</scope>
    <source>
        <strain evidence="5 6">A-8890</strain>
    </source>
</reference>
<proteinExistence type="predicted"/>
<dbReference type="PROSITE" id="PS50043">
    <property type="entry name" value="HTH_LUXR_2"/>
    <property type="match status" value="1"/>
</dbReference>
<dbReference type="EMBL" id="AP018448">
    <property type="protein sequence ID" value="BBC35504.1"/>
    <property type="molecule type" value="Genomic_DNA"/>
</dbReference>